<evidence type="ECO:0000256" key="5">
    <source>
        <dbReference type="ARBA" id="ARBA00022989"/>
    </source>
</evidence>
<feature type="region of interest" description="Disordered" evidence="8">
    <location>
        <begin position="107"/>
        <end position="127"/>
    </location>
</feature>
<gene>
    <name evidence="10" type="ORF">H8K47_16675</name>
</gene>
<keyword evidence="3" id="KW-1003">Cell membrane</keyword>
<dbReference type="InterPro" id="IPR050366">
    <property type="entry name" value="BP-dependent_transpt_permease"/>
</dbReference>
<comment type="caution">
    <text evidence="10">The sequence shown here is derived from an EMBL/GenBank/DDBJ whole genome shotgun (WGS) entry which is preliminary data.</text>
</comment>
<feature type="transmembrane region" description="Helical" evidence="7">
    <location>
        <begin position="290"/>
        <end position="310"/>
    </location>
</feature>
<accession>A0A923KUD6</accession>
<keyword evidence="11" id="KW-1185">Reference proteome</keyword>
<dbReference type="Gene3D" id="1.10.3720.10">
    <property type="entry name" value="MetI-like"/>
    <property type="match status" value="1"/>
</dbReference>
<dbReference type="EMBL" id="JACOGG010000026">
    <property type="protein sequence ID" value="MBC3936994.1"/>
    <property type="molecule type" value="Genomic_DNA"/>
</dbReference>
<dbReference type="InterPro" id="IPR000515">
    <property type="entry name" value="MetI-like"/>
</dbReference>
<dbReference type="SUPFAM" id="SSF161098">
    <property type="entry name" value="MetI-like"/>
    <property type="match status" value="1"/>
</dbReference>
<evidence type="ECO:0000259" key="9">
    <source>
        <dbReference type="PROSITE" id="PS50928"/>
    </source>
</evidence>
<feature type="transmembrane region" description="Helical" evidence="7">
    <location>
        <begin position="316"/>
        <end position="334"/>
    </location>
</feature>
<proteinExistence type="inferred from homology"/>
<protein>
    <submittedName>
        <fullName evidence="10">ABC transporter permease</fullName>
    </submittedName>
</protein>
<dbReference type="Pfam" id="PF00528">
    <property type="entry name" value="BPD_transp_1"/>
    <property type="match status" value="1"/>
</dbReference>
<feature type="transmembrane region" description="Helical" evidence="7">
    <location>
        <begin position="211"/>
        <end position="234"/>
    </location>
</feature>
<evidence type="ECO:0000256" key="4">
    <source>
        <dbReference type="ARBA" id="ARBA00022692"/>
    </source>
</evidence>
<name>A0A923KUD6_9BURK</name>
<comment type="subcellular location">
    <subcellularLocation>
        <location evidence="1 7">Cell membrane</location>
        <topology evidence="1 7">Multi-pass membrane protein</topology>
    </subcellularLocation>
</comment>
<feature type="region of interest" description="Disordered" evidence="8">
    <location>
        <begin position="66"/>
        <end position="91"/>
    </location>
</feature>
<evidence type="ECO:0000256" key="1">
    <source>
        <dbReference type="ARBA" id="ARBA00004651"/>
    </source>
</evidence>
<evidence type="ECO:0000256" key="6">
    <source>
        <dbReference type="ARBA" id="ARBA00023136"/>
    </source>
</evidence>
<evidence type="ECO:0000256" key="8">
    <source>
        <dbReference type="SAM" id="MobiDB-lite"/>
    </source>
</evidence>
<dbReference type="PANTHER" id="PTHR43386:SF1">
    <property type="entry name" value="D,D-DIPEPTIDE TRANSPORT SYSTEM PERMEASE PROTEIN DDPC-RELATED"/>
    <property type="match status" value="1"/>
</dbReference>
<comment type="similarity">
    <text evidence="7">Belongs to the binding-protein-dependent transport system permease family.</text>
</comment>
<dbReference type="PANTHER" id="PTHR43386">
    <property type="entry name" value="OLIGOPEPTIDE TRANSPORT SYSTEM PERMEASE PROTEIN APPC"/>
    <property type="match status" value="1"/>
</dbReference>
<keyword evidence="5 7" id="KW-1133">Transmembrane helix</keyword>
<dbReference type="PROSITE" id="PS50928">
    <property type="entry name" value="ABC_TM1"/>
    <property type="match status" value="1"/>
</dbReference>
<keyword evidence="2 7" id="KW-0813">Transport</keyword>
<dbReference type="RefSeq" id="WP_186882516.1">
    <property type="nucleotide sequence ID" value="NZ_JACOGG010000026.1"/>
</dbReference>
<evidence type="ECO:0000256" key="7">
    <source>
        <dbReference type="RuleBase" id="RU363032"/>
    </source>
</evidence>
<feature type="transmembrane region" description="Helical" evidence="7">
    <location>
        <begin position="23"/>
        <end position="42"/>
    </location>
</feature>
<dbReference type="Proteomes" id="UP000612361">
    <property type="component" value="Unassembled WGS sequence"/>
</dbReference>
<feature type="transmembrane region" description="Helical" evidence="7">
    <location>
        <begin position="346"/>
        <end position="366"/>
    </location>
</feature>
<keyword evidence="6 7" id="KW-0472">Membrane</keyword>
<evidence type="ECO:0000313" key="11">
    <source>
        <dbReference type="Proteomes" id="UP000612361"/>
    </source>
</evidence>
<evidence type="ECO:0000256" key="3">
    <source>
        <dbReference type="ARBA" id="ARBA00022475"/>
    </source>
</evidence>
<organism evidence="10 11">
    <name type="scientific">Undibacterium rugosum</name>
    <dbReference type="NCBI Taxonomy" id="2762291"/>
    <lineage>
        <taxon>Bacteria</taxon>
        <taxon>Pseudomonadati</taxon>
        <taxon>Pseudomonadota</taxon>
        <taxon>Betaproteobacteria</taxon>
        <taxon>Burkholderiales</taxon>
        <taxon>Oxalobacteraceae</taxon>
        <taxon>Undibacterium</taxon>
    </lineage>
</organism>
<dbReference type="InterPro" id="IPR035906">
    <property type="entry name" value="MetI-like_sf"/>
</dbReference>
<dbReference type="GO" id="GO:0005886">
    <property type="term" value="C:plasma membrane"/>
    <property type="evidence" value="ECO:0007669"/>
    <property type="project" value="UniProtKB-SubCell"/>
</dbReference>
<feature type="compositionally biased region" description="Polar residues" evidence="8">
    <location>
        <begin position="66"/>
        <end position="75"/>
    </location>
</feature>
<feature type="compositionally biased region" description="Polar residues" evidence="8">
    <location>
        <begin position="107"/>
        <end position="119"/>
    </location>
</feature>
<dbReference type="Pfam" id="PF12911">
    <property type="entry name" value="OppC_N"/>
    <property type="match status" value="1"/>
</dbReference>
<sequence length="379" mass="41283">MMNQVNSPGLWALAWRRLKADSVAMISLGVVSLFMLLLMLSYSGLIAADWDTEAGVSYAPPGFLHTANQQLTQPPGEQLSKPEATPVVADNPLDPLRDVIRELNQAQSNKDAAATTSQPENKDSSEVVDPIAQELAEIQAELAKKQQVQHLERADSLPFGADKWGHDIIKKTIKGAETSILVGIVAALLATLLGTLFGATAGYFGGRVDDFFNWFYSIFTSIPYLLLILSVAAVLQQKGVGTIILILALTGWTGPFRLIRAEYMKHKAREYVWAADAIGASHLRKMFIHIFPNISHVALVQVSILVVGFIKSEVILSFLGFGVPVGTVSWGSMLNEAQNELILGKWWQLTAATVAMALLVTAFSLFTDALRDALDPKLK</sequence>
<dbReference type="CDD" id="cd06261">
    <property type="entry name" value="TM_PBP2"/>
    <property type="match status" value="1"/>
</dbReference>
<evidence type="ECO:0000256" key="2">
    <source>
        <dbReference type="ARBA" id="ARBA00022448"/>
    </source>
</evidence>
<feature type="transmembrane region" description="Helical" evidence="7">
    <location>
        <begin position="240"/>
        <end position="259"/>
    </location>
</feature>
<dbReference type="InterPro" id="IPR025966">
    <property type="entry name" value="OppC_N"/>
</dbReference>
<feature type="domain" description="ABC transmembrane type-1" evidence="9">
    <location>
        <begin position="176"/>
        <end position="367"/>
    </location>
</feature>
<dbReference type="AlphaFoldDB" id="A0A923KUD6"/>
<keyword evidence="4 7" id="KW-0812">Transmembrane</keyword>
<feature type="transmembrane region" description="Helical" evidence="7">
    <location>
        <begin position="180"/>
        <end position="204"/>
    </location>
</feature>
<dbReference type="GO" id="GO:0055085">
    <property type="term" value="P:transmembrane transport"/>
    <property type="evidence" value="ECO:0007669"/>
    <property type="project" value="InterPro"/>
</dbReference>
<evidence type="ECO:0000313" key="10">
    <source>
        <dbReference type="EMBL" id="MBC3936994.1"/>
    </source>
</evidence>
<reference evidence="10" key="1">
    <citation type="submission" date="2020-08" db="EMBL/GenBank/DDBJ databases">
        <title>Novel species isolated from subtropical streams in China.</title>
        <authorList>
            <person name="Lu H."/>
        </authorList>
    </citation>
    <scope>NUCLEOTIDE SEQUENCE</scope>
    <source>
        <strain evidence="10">CY7W</strain>
    </source>
</reference>